<dbReference type="PROSITE" id="PS50271">
    <property type="entry name" value="ZF_UBP"/>
    <property type="match status" value="1"/>
</dbReference>
<dbReference type="OrthoDB" id="163257at2759"/>
<keyword evidence="3" id="KW-0862">Zinc</keyword>
<keyword evidence="1" id="KW-0479">Metal-binding</keyword>
<feature type="compositionally biased region" description="Polar residues" evidence="6">
    <location>
        <begin position="448"/>
        <end position="462"/>
    </location>
</feature>
<protein>
    <recommendedName>
        <fullName evidence="11">Zf-UBP-domain-containing protein</fullName>
    </recommendedName>
</protein>
<dbReference type="GO" id="GO:0008270">
    <property type="term" value="F:zinc ion binding"/>
    <property type="evidence" value="ECO:0007669"/>
    <property type="project" value="UniProtKB-KW"/>
</dbReference>
<dbReference type="EMBL" id="JAEPRD010000032">
    <property type="protein sequence ID" value="KAG2206154.1"/>
    <property type="molecule type" value="Genomic_DNA"/>
</dbReference>
<dbReference type="PANTHER" id="PTHR24007">
    <property type="entry name" value="BRCA1-ASSOCIATED PROTEIN"/>
    <property type="match status" value="1"/>
</dbReference>
<reference evidence="9" key="1">
    <citation type="submission" date="2020-12" db="EMBL/GenBank/DDBJ databases">
        <title>Metabolic potential, ecology and presence of endohyphal bacteria is reflected in genomic diversity of Mucoromycotina.</title>
        <authorList>
            <person name="Muszewska A."/>
            <person name="Okrasinska A."/>
            <person name="Steczkiewicz K."/>
            <person name="Drgas O."/>
            <person name="Orlowska M."/>
            <person name="Perlinska-Lenart U."/>
            <person name="Aleksandrzak-Piekarczyk T."/>
            <person name="Szatraj K."/>
            <person name="Zielenkiewicz U."/>
            <person name="Pilsyk S."/>
            <person name="Malc E."/>
            <person name="Mieczkowski P."/>
            <person name="Kruszewska J.S."/>
            <person name="Biernat P."/>
            <person name="Pawlowska J."/>
        </authorList>
    </citation>
    <scope>NUCLEOTIDE SEQUENCE</scope>
    <source>
        <strain evidence="9">WA0000017839</strain>
    </source>
</reference>
<dbReference type="CDD" id="cd16457">
    <property type="entry name" value="RING-H2_BRAP2"/>
    <property type="match status" value="1"/>
</dbReference>
<proteinExistence type="predicted"/>
<dbReference type="InterPro" id="IPR011422">
    <property type="entry name" value="BRAP2/ETP1_RRM"/>
</dbReference>
<evidence type="ECO:0000256" key="4">
    <source>
        <dbReference type="PROSITE-ProRule" id="PRU00502"/>
    </source>
</evidence>
<feature type="coiled-coil region" evidence="5">
    <location>
        <begin position="483"/>
        <end position="566"/>
    </location>
</feature>
<name>A0A8H7V9H3_9FUNG</name>
<evidence type="ECO:0000256" key="2">
    <source>
        <dbReference type="ARBA" id="ARBA00022771"/>
    </source>
</evidence>
<dbReference type="GO" id="GO:0005737">
    <property type="term" value="C:cytoplasm"/>
    <property type="evidence" value="ECO:0007669"/>
    <property type="project" value="TreeGrafter"/>
</dbReference>
<accession>A0A8H7V9H3</accession>
<evidence type="ECO:0000259" key="7">
    <source>
        <dbReference type="PROSITE" id="PS50089"/>
    </source>
</evidence>
<evidence type="ECO:0000256" key="1">
    <source>
        <dbReference type="ARBA" id="ARBA00022723"/>
    </source>
</evidence>
<dbReference type="InterPro" id="IPR047243">
    <property type="entry name" value="RING-H2_BRAP2"/>
</dbReference>
<dbReference type="GO" id="GO:0003676">
    <property type="term" value="F:nucleic acid binding"/>
    <property type="evidence" value="ECO:0007669"/>
    <property type="project" value="InterPro"/>
</dbReference>
<gene>
    <name evidence="9" type="ORF">INT47_003803</name>
</gene>
<evidence type="ECO:0008006" key="11">
    <source>
        <dbReference type="Google" id="ProtNLM"/>
    </source>
</evidence>
<comment type="caution">
    <text evidence="9">The sequence shown here is derived from an EMBL/GenBank/DDBJ whole genome shotgun (WGS) entry which is preliminary data.</text>
</comment>
<feature type="compositionally biased region" description="Basic residues" evidence="6">
    <location>
        <begin position="45"/>
        <end position="54"/>
    </location>
</feature>
<evidence type="ECO:0000256" key="5">
    <source>
        <dbReference type="SAM" id="Coils"/>
    </source>
</evidence>
<dbReference type="GO" id="GO:0061630">
    <property type="term" value="F:ubiquitin protein ligase activity"/>
    <property type="evidence" value="ECO:0007669"/>
    <property type="project" value="TreeGrafter"/>
</dbReference>
<feature type="region of interest" description="Disordered" evidence="6">
    <location>
        <begin position="45"/>
        <end position="73"/>
    </location>
</feature>
<dbReference type="InterPro" id="IPR001841">
    <property type="entry name" value="Znf_RING"/>
</dbReference>
<evidence type="ECO:0000256" key="6">
    <source>
        <dbReference type="SAM" id="MobiDB-lite"/>
    </source>
</evidence>
<dbReference type="Pfam" id="PF07576">
    <property type="entry name" value="BRAP2"/>
    <property type="match status" value="1"/>
</dbReference>
<dbReference type="InterPro" id="IPR035979">
    <property type="entry name" value="RBD_domain_sf"/>
</dbReference>
<dbReference type="PANTHER" id="PTHR24007:SF7">
    <property type="entry name" value="BRCA1-ASSOCIATED PROTEIN"/>
    <property type="match status" value="1"/>
</dbReference>
<evidence type="ECO:0000259" key="8">
    <source>
        <dbReference type="PROSITE" id="PS50271"/>
    </source>
</evidence>
<feature type="domain" description="UBP-type" evidence="8">
    <location>
        <begin position="319"/>
        <end position="417"/>
    </location>
</feature>
<dbReference type="InterPro" id="IPR001607">
    <property type="entry name" value="Znf_UBP"/>
</dbReference>
<dbReference type="Pfam" id="PF02148">
    <property type="entry name" value="zf-UBP"/>
    <property type="match status" value="1"/>
</dbReference>
<organism evidence="9 10">
    <name type="scientific">Mucor saturninus</name>
    <dbReference type="NCBI Taxonomy" id="64648"/>
    <lineage>
        <taxon>Eukaryota</taxon>
        <taxon>Fungi</taxon>
        <taxon>Fungi incertae sedis</taxon>
        <taxon>Mucoromycota</taxon>
        <taxon>Mucoromycotina</taxon>
        <taxon>Mucoromycetes</taxon>
        <taxon>Mucorales</taxon>
        <taxon>Mucorineae</taxon>
        <taxon>Mucoraceae</taxon>
        <taxon>Mucor</taxon>
    </lineage>
</organism>
<evidence type="ECO:0000313" key="10">
    <source>
        <dbReference type="Proteomes" id="UP000603453"/>
    </source>
</evidence>
<feature type="domain" description="RING-type" evidence="7">
    <location>
        <begin position="272"/>
        <end position="312"/>
    </location>
</feature>
<evidence type="ECO:0000313" key="9">
    <source>
        <dbReference type="EMBL" id="KAG2206154.1"/>
    </source>
</evidence>
<feature type="region of interest" description="Disordered" evidence="6">
    <location>
        <begin position="413"/>
        <end position="462"/>
    </location>
</feature>
<feature type="compositionally biased region" description="Polar residues" evidence="6">
    <location>
        <begin position="55"/>
        <end position="64"/>
    </location>
</feature>
<dbReference type="SMART" id="SM00290">
    <property type="entry name" value="ZnF_UBP"/>
    <property type="match status" value="1"/>
</dbReference>
<keyword evidence="10" id="KW-1185">Reference proteome</keyword>
<dbReference type="Proteomes" id="UP000603453">
    <property type="component" value="Unassembled WGS sequence"/>
</dbReference>
<keyword evidence="2 4" id="KW-0863">Zinc-finger</keyword>
<evidence type="ECO:0000256" key="3">
    <source>
        <dbReference type="ARBA" id="ARBA00022833"/>
    </source>
</evidence>
<sequence>MYYYKLKCVLYTPESVSMPNDFFGDFPTLNMERVKYLENYKHANNKSRTLRRRSSQPAKSTTVENIPPTPIDTMKPHLNHSLEGQVDFRFGPIELHALDTSLSANKKKKRMEEKTTQLGYGVLHLYRDVETVSEQDLPDTKIAKDESLNIVSDQDTVLCILAVPSYMSYKDLLDFLGSTNSSITHYRFIRDYSPNKYTVLLKFKNRQSAFACYQKFNGRRFNMTEPEISHVVYIQSNTVESILIPPQMYPSLNETLAQDVSHKNTMAELPTCPVCLERMDESVTGLLGIQCHHTSQCYCLEKWGENRCPICQYSHKPVLTMSHSKKRTVLPIEEEEVVYQCCECVSTESLWICMICGHVGCGRYQDAHAYDHYMDTNHLYALEIETQRVWDYVGDGYVHKLIQNTIDGAIVELPPNSTGNSLHTERDAVSKRNSNHGMNQHPDGSGGSSIRDSTAHQTGQQGKLDSISVDYSYMLSSQLDSQRMYYEDQLDGLTRQLSDLTNQIKMASNEINEATREGSLLLEKGQLLDASINDIKKEKEKADKRASTYKDKYEAMQKNLNEEKLLTKSLIRNNGLLKKDAEGKDATLKVLGDQVKDLMFFLEAREKVKEGDSSK</sequence>
<dbReference type="Gene3D" id="3.30.40.10">
    <property type="entry name" value="Zinc/RING finger domain, C3HC4 (zinc finger)"/>
    <property type="match status" value="2"/>
</dbReference>
<dbReference type="PROSITE" id="PS50089">
    <property type="entry name" value="ZF_RING_2"/>
    <property type="match status" value="1"/>
</dbReference>
<dbReference type="SUPFAM" id="SSF57850">
    <property type="entry name" value="RING/U-box"/>
    <property type="match status" value="2"/>
</dbReference>
<dbReference type="AlphaFoldDB" id="A0A8H7V9H3"/>
<dbReference type="GO" id="GO:0016567">
    <property type="term" value="P:protein ubiquitination"/>
    <property type="evidence" value="ECO:0007669"/>
    <property type="project" value="TreeGrafter"/>
</dbReference>
<dbReference type="GO" id="GO:0007265">
    <property type="term" value="P:Ras protein signal transduction"/>
    <property type="evidence" value="ECO:0007669"/>
    <property type="project" value="TreeGrafter"/>
</dbReference>
<dbReference type="SUPFAM" id="SSF54928">
    <property type="entry name" value="RNA-binding domain, RBD"/>
    <property type="match status" value="1"/>
</dbReference>
<keyword evidence="5" id="KW-0175">Coiled coil</keyword>
<dbReference type="InterPro" id="IPR013083">
    <property type="entry name" value="Znf_RING/FYVE/PHD"/>
</dbReference>